<keyword evidence="4" id="KW-0808">Transferase</keyword>
<dbReference type="AlphaFoldDB" id="A0A077ZLY9"/>
<evidence type="ECO:0000259" key="6">
    <source>
        <dbReference type="Pfam" id="PF17919"/>
    </source>
</evidence>
<evidence type="ECO:0000256" key="4">
    <source>
        <dbReference type="ARBA" id="ARBA00022918"/>
    </source>
</evidence>
<protein>
    <recommendedName>
        <fullName evidence="1">RNA-directed DNA polymerase</fullName>
        <ecNumber evidence="1">2.7.7.49</ecNumber>
    </recommendedName>
</protein>
<keyword evidence="4" id="KW-0548">Nucleotidyltransferase</keyword>
<dbReference type="PANTHER" id="PTHR37984:SF5">
    <property type="entry name" value="PROTEIN NYNRIN-LIKE"/>
    <property type="match status" value="1"/>
</dbReference>
<dbReference type="InterPro" id="IPR043502">
    <property type="entry name" value="DNA/RNA_pol_sf"/>
</dbReference>
<organism evidence="7 8">
    <name type="scientific">Trichuris trichiura</name>
    <name type="common">Whipworm</name>
    <name type="synonym">Trichocephalus trichiurus</name>
    <dbReference type="NCBI Taxonomy" id="36087"/>
    <lineage>
        <taxon>Eukaryota</taxon>
        <taxon>Metazoa</taxon>
        <taxon>Ecdysozoa</taxon>
        <taxon>Nematoda</taxon>
        <taxon>Enoplea</taxon>
        <taxon>Dorylaimia</taxon>
        <taxon>Trichinellida</taxon>
        <taxon>Trichuridae</taxon>
        <taxon>Trichuris</taxon>
    </lineage>
</organism>
<dbReference type="FunFam" id="3.10.20.370:FF:000001">
    <property type="entry name" value="Retrovirus-related Pol polyprotein from transposon 17.6-like protein"/>
    <property type="match status" value="1"/>
</dbReference>
<dbReference type="Gene3D" id="3.30.70.270">
    <property type="match status" value="2"/>
</dbReference>
<dbReference type="InterPro" id="IPR043128">
    <property type="entry name" value="Rev_trsase/Diguanyl_cyclase"/>
</dbReference>
<dbReference type="GO" id="GO:0004519">
    <property type="term" value="F:endonuclease activity"/>
    <property type="evidence" value="ECO:0007669"/>
    <property type="project" value="UniProtKB-KW"/>
</dbReference>
<reference evidence="7" key="2">
    <citation type="submission" date="2014-03" db="EMBL/GenBank/DDBJ databases">
        <title>The whipworm genome and dual-species transcriptomics of an intimate host-pathogen interaction.</title>
        <authorList>
            <person name="Foth B.J."/>
            <person name="Tsai I.J."/>
            <person name="Reid A.J."/>
            <person name="Bancroft A.J."/>
            <person name="Nichol S."/>
            <person name="Tracey A."/>
            <person name="Holroyd N."/>
            <person name="Cotton J.A."/>
            <person name="Stanley E.J."/>
            <person name="Zarowiecki M."/>
            <person name="Liu J.Z."/>
            <person name="Huckvale T."/>
            <person name="Cooper P.J."/>
            <person name="Grencis R.K."/>
            <person name="Berriman M."/>
        </authorList>
    </citation>
    <scope>NUCLEOTIDE SEQUENCE [LARGE SCALE GENOMIC DNA]</scope>
</reference>
<name>A0A077ZLY9_TRITR</name>
<sequence length="364" mass="40255">MDNMLPGIKDVFAYLRDVIIVGRTEEEHRNDLDAKCLLFLPGINYLGFVVERNGRSPDLDQISAIKRVPGPSDQPPFRSFLGLVNYYGAFVLGLSELRAPLNARLRKTGRWKWLAECQQAIDHVKEIPESDLLLTHYDPTKEITVTADTSIYGVGAVIMHRFADGTEKAICHASGTLTNAEQKYSQIEKEALALVFAVKTFHRVIHGRKFTLLTDHKPLGAVFGSKKETSGQPDAFSGIVGKHTPAEEGVVIAAINAEHDVRRCLSDSIHAFPVTSELVSRETAEDTILAEVLKCITGNWAKPPVSKQLQPFFNRRNALSVVEGCIMMIGCVVKPRKLQPASLKQLHQGHPGIVRMKAIAPSYI</sequence>
<evidence type="ECO:0000256" key="5">
    <source>
        <dbReference type="ARBA" id="ARBA00023268"/>
    </source>
</evidence>
<dbReference type="OrthoDB" id="5850908at2759"/>
<feature type="domain" description="Reverse transcriptase/retrotransposon-derived protein RNase H-like" evidence="6">
    <location>
        <begin position="113"/>
        <end position="212"/>
    </location>
</feature>
<dbReference type="EMBL" id="HG809127">
    <property type="protein sequence ID" value="CDW61356.1"/>
    <property type="molecule type" value="Genomic_DNA"/>
</dbReference>
<reference evidence="7" key="1">
    <citation type="submission" date="2014-01" db="EMBL/GenBank/DDBJ databases">
        <authorList>
            <person name="Aslett M."/>
        </authorList>
    </citation>
    <scope>NUCLEOTIDE SEQUENCE</scope>
</reference>
<dbReference type="FunFam" id="3.30.70.270:FF:000020">
    <property type="entry name" value="Transposon Tf2-6 polyprotein-like Protein"/>
    <property type="match status" value="1"/>
</dbReference>
<keyword evidence="3" id="KW-0378">Hydrolase</keyword>
<dbReference type="InterPro" id="IPR050951">
    <property type="entry name" value="Retrovirus_Pol_polyprotein"/>
</dbReference>
<dbReference type="STRING" id="36087.A0A077ZLY9"/>
<keyword evidence="2" id="KW-0540">Nuclease</keyword>
<dbReference type="InterPro" id="IPR041577">
    <property type="entry name" value="RT_RNaseH_2"/>
</dbReference>
<keyword evidence="8" id="KW-1185">Reference proteome</keyword>
<evidence type="ECO:0000256" key="2">
    <source>
        <dbReference type="ARBA" id="ARBA00022722"/>
    </source>
</evidence>
<keyword evidence="3" id="KW-0255">Endonuclease</keyword>
<keyword evidence="5" id="KW-0511">Multifunctional enzyme</keyword>
<evidence type="ECO:0000256" key="1">
    <source>
        <dbReference type="ARBA" id="ARBA00012493"/>
    </source>
</evidence>
<evidence type="ECO:0000313" key="7">
    <source>
        <dbReference type="EMBL" id="CDW61356.1"/>
    </source>
</evidence>
<dbReference type="SUPFAM" id="SSF56672">
    <property type="entry name" value="DNA/RNA polymerases"/>
    <property type="match status" value="1"/>
</dbReference>
<dbReference type="Proteomes" id="UP000030665">
    <property type="component" value="Unassembled WGS sequence"/>
</dbReference>
<dbReference type="PANTHER" id="PTHR37984">
    <property type="entry name" value="PROTEIN CBG26694"/>
    <property type="match status" value="1"/>
</dbReference>
<accession>A0A077ZLY9</accession>
<evidence type="ECO:0000256" key="3">
    <source>
        <dbReference type="ARBA" id="ARBA00022759"/>
    </source>
</evidence>
<dbReference type="Pfam" id="PF17919">
    <property type="entry name" value="RT_RNaseH_2"/>
    <property type="match status" value="1"/>
</dbReference>
<evidence type="ECO:0000313" key="8">
    <source>
        <dbReference type="Proteomes" id="UP000030665"/>
    </source>
</evidence>
<dbReference type="GO" id="GO:0003964">
    <property type="term" value="F:RNA-directed DNA polymerase activity"/>
    <property type="evidence" value="ECO:0007669"/>
    <property type="project" value="UniProtKB-KW"/>
</dbReference>
<proteinExistence type="predicted"/>
<dbReference type="EC" id="2.7.7.49" evidence="1"/>
<gene>
    <name evidence="7" type="ORF">TTRE_0000981501</name>
</gene>
<keyword evidence="4" id="KW-0695">RNA-directed DNA polymerase</keyword>
<dbReference type="CDD" id="cd09274">
    <property type="entry name" value="RNase_HI_RT_Ty3"/>
    <property type="match status" value="1"/>
</dbReference>